<keyword evidence="5 7" id="KW-0406">Ion transport</keyword>
<evidence type="ECO:0000256" key="6">
    <source>
        <dbReference type="ARBA" id="ARBA00023136"/>
    </source>
</evidence>
<comment type="similarity">
    <text evidence="2 7">Belongs to the FXYD family.</text>
</comment>
<evidence type="ECO:0000256" key="7">
    <source>
        <dbReference type="RuleBase" id="RU364131"/>
    </source>
</evidence>
<dbReference type="EMBL" id="OW240921">
    <property type="protein sequence ID" value="CAH2318238.1"/>
    <property type="molecule type" value="Genomic_DNA"/>
</dbReference>
<dbReference type="PANTHER" id="PTHR14132">
    <property type="entry name" value="SODIUM/POTASSIUM-TRANSPORTING ATPASE SUBUNIT GAMMA"/>
    <property type="match status" value="1"/>
</dbReference>
<dbReference type="InterPro" id="IPR000272">
    <property type="entry name" value="Ion-transport_regulator_FXYD"/>
</dbReference>
<reference evidence="8" key="1">
    <citation type="submission" date="2022-03" db="EMBL/GenBank/DDBJ databases">
        <authorList>
            <person name="Alioto T."/>
            <person name="Alioto T."/>
            <person name="Gomez Garrido J."/>
        </authorList>
    </citation>
    <scope>NUCLEOTIDE SEQUENCE</scope>
</reference>
<dbReference type="GO" id="GO:0043269">
    <property type="term" value="P:regulation of monoatomic ion transport"/>
    <property type="evidence" value="ECO:0007669"/>
    <property type="project" value="InterPro"/>
</dbReference>
<evidence type="ECO:0000256" key="4">
    <source>
        <dbReference type="ARBA" id="ARBA00022692"/>
    </source>
</evidence>
<proteinExistence type="inferred from homology"/>
<dbReference type="GO" id="GO:0006811">
    <property type="term" value="P:monoatomic ion transport"/>
    <property type="evidence" value="ECO:0007669"/>
    <property type="project" value="UniProtKB-KW"/>
</dbReference>
<evidence type="ECO:0000256" key="3">
    <source>
        <dbReference type="ARBA" id="ARBA00022448"/>
    </source>
</evidence>
<dbReference type="GO" id="GO:0017080">
    <property type="term" value="F:sodium channel regulator activity"/>
    <property type="evidence" value="ECO:0007669"/>
    <property type="project" value="TreeGrafter"/>
</dbReference>
<protein>
    <recommendedName>
        <fullName evidence="7">FXYD domain-containing ion transport regulator</fullName>
    </recommendedName>
</protein>
<evidence type="ECO:0000256" key="5">
    <source>
        <dbReference type="ARBA" id="ARBA00023065"/>
    </source>
</evidence>
<feature type="transmembrane region" description="Helical" evidence="7">
    <location>
        <begin position="210"/>
        <end position="231"/>
    </location>
</feature>
<keyword evidence="3 7" id="KW-0813">Transport</keyword>
<gene>
    <name evidence="8" type="ORF">PECUL_23A061560</name>
</gene>
<dbReference type="Gene3D" id="1.20.5.780">
    <property type="entry name" value="Single helix bin"/>
    <property type="match status" value="1"/>
</dbReference>
<name>A0AAD1WKM9_PELCU</name>
<evidence type="ECO:0000256" key="1">
    <source>
        <dbReference type="ARBA" id="ARBA00004167"/>
    </source>
</evidence>
<keyword evidence="9" id="KW-1185">Reference proteome</keyword>
<feature type="transmembrane region" description="Helical" evidence="7">
    <location>
        <begin position="173"/>
        <end position="190"/>
    </location>
</feature>
<organism evidence="8 9">
    <name type="scientific">Pelobates cultripes</name>
    <name type="common">Western spadefoot toad</name>
    <dbReference type="NCBI Taxonomy" id="61616"/>
    <lineage>
        <taxon>Eukaryota</taxon>
        <taxon>Metazoa</taxon>
        <taxon>Chordata</taxon>
        <taxon>Craniata</taxon>
        <taxon>Vertebrata</taxon>
        <taxon>Euteleostomi</taxon>
        <taxon>Amphibia</taxon>
        <taxon>Batrachia</taxon>
        <taxon>Anura</taxon>
        <taxon>Pelobatoidea</taxon>
        <taxon>Pelobatidae</taxon>
        <taxon>Pelobates</taxon>
    </lineage>
</organism>
<comment type="caution">
    <text evidence="7">Lacks conserved residue(s) required for the propagation of feature annotation.</text>
</comment>
<keyword evidence="6 7" id="KW-0472">Membrane</keyword>
<evidence type="ECO:0000313" key="8">
    <source>
        <dbReference type="EMBL" id="CAH2318238.1"/>
    </source>
</evidence>
<dbReference type="AlphaFoldDB" id="A0AAD1WKM9"/>
<evidence type="ECO:0000313" key="9">
    <source>
        <dbReference type="Proteomes" id="UP001295444"/>
    </source>
</evidence>
<keyword evidence="4 7" id="KW-0812">Transmembrane</keyword>
<dbReference type="GO" id="GO:0016020">
    <property type="term" value="C:membrane"/>
    <property type="evidence" value="ECO:0007669"/>
    <property type="project" value="UniProtKB-SubCell"/>
</dbReference>
<dbReference type="Proteomes" id="UP001295444">
    <property type="component" value="Chromosome 10"/>
</dbReference>
<keyword evidence="7" id="KW-1133">Transmembrane helix</keyword>
<dbReference type="PANTHER" id="PTHR14132:SF12">
    <property type="entry name" value="PHOSPHOLEMMAN"/>
    <property type="match status" value="1"/>
</dbReference>
<accession>A0AAD1WKM9</accession>
<dbReference type="Pfam" id="PF02038">
    <property type="entry name" value="ATP1G1_PLM_MAT8"/>
    <property type="match status" value="1"/>
</dbReference>
<evidence type="ECO:0000256" key="2">
    <source>
        <dbReference type="ARBA" id="ARBA00005948"/>
    </source>
</evidence>
<sequence length="246" mass="27221">MAWCLCSAAELDLWVRVKAVQGLGKQILAALNGTCSCHLLEAPAVKQMMAALSLSHTMLTLTHLMMNSGKHSDSIFQLVPPQGAPSQASEFGAITAGEGAEEFFCDERTKGSFKYRWAVTAKQTIKLNNKAKNTRFLNRRFAADSHLRDRDRQQRIHPQPAITPGETLTLTNMAVRLFLLCSSIVITAALESEAEKKEEVPDPFYFDYTSLRIGGLVFAGVLFILGILIILKPANLLKKKDRSELQ</sequence>
<comment type="subcellular location">
    <subcellularLocation>
        <location evidence="1">Membrane</location>
        <topology evidence="1">Single-pass membrane protein</topology>
    </subcellularLocation>
</comment>